<evidence type="ECO:0000313" key="2">
    <source>
        <dbReference type="Proteomes" id="UP001148838"/>
    </source>
</evidence>
<dbReference type="InterPro" id="IPR036397">
    <property type="entry name" value="RNaseH_sf"/>
</dbReference>
<dbReference type="Proteomes" id="UP001148838">
    <property type="component" value="Unassembled WGS sequence"/>
</dbReference>
<gene>
    <name evidence="1" type="ORF">ANN_21506</name>
</gene>
<keyword evidence="2" id="KW-1185">Reference proteome</keyword>
<comment type="caution">
    <text evidence="1">The sequence shown here is derived from an EMBL/GenBank/DDBJ whole genome shotgun (WGS) entry which is preliminary data.</text>
</comment>
<accession>A0ABQ8SFG9</accession>
<name>A0ABQ8SFG9_PERAM</name>
<evidence type="ECO:0000313" key="1">
    <source>
        <dbReference type="EMBL" id="KAJ4432867.1"/>
    </source>
</evidence>
<proteinExistence type="predicted"/>
<dbReference type="EMBL" id="JAJSOF020000029">
    <property type="protein sequence ID" value="KAJ4432867.1"/>
    <property type="molecule type" value="Genomic_DNA"/>
</dbReference>
<reference evidence="1 2" key="1">
    <citation type="journal article" date="2022" name="Allergy">
        <title>Genome assembly and annotation of Periplaneta americana reveal a comprehensive cockroach allergen profile.</title>
        <authorList>
            <person name="Wang L."/>
            <person name="Xiong Q."/>
            <person name="Saelim N."/>
            <person name="Wang L."/>
            <person name="Nong W."/>
            <person name="Wan A.T."/>
            <person name="Shi M."/>
            <person name="Liu X."/>
            <person name="Cao Q."/>
            <person name="Hui J.H.L."/>
            <person name="Sookrung N."/>
            <person name="Leung T.F."/>
            <person name="Tungtrongchitr A."/>
            <person name="Tsui S.K.W."/>
        </authorList>
    </citation>
    <scope>NUCLEOTIDE SEQUENCE [LARGE SCALE GENOMIC DNA]</scope>
    <source>
        <strain evidence="1">PWHHKU_190912</strain>
    </source>
</reference>
<dbReference type="Gene3D" id="3.30.420.10">
    <property type="entry name" value="Ribonuclease H-like superfamily/Ribonuclease H"/>
    <property type="match status" value="1"/>
</dbReference>
<protein>
    <submittedName>
        <fullName evidence="1">Uncharacterized protein</fullName>
    </submittedName>
</protein>
<organism evidence="1 2">
    <name type="scientific">Periplaneta americana</name>
    <name type="common">American cockroach</name>
    <name type="synonym">Blatta americana</name>
    <dbReference type="NCBI Taxonomy" id="6978"/>
    <lineage>
        <taxon>Eukaryota</taxon>
        <taxon>Metazoa</taxon>
        <taxon>Ecdysozoa</taxon>
        <taxon>Arthropoda</taxon>
        <taxon>Hexapoda</taxon>
        <taxon>Insecta</taxon>
        <taxon>Pterygota</taxon>
        <taxon>Neoptera</taxon>
        <taxon>Polyneoptera</taxon>
        <taxon>Dictyoptera</taxon>
        <taxon>Blattodea</taxon>
        <taxon>Blattoidea</taxon>
        <taxon>Blattidae</taxon>
        <taxon>Blattinae</taxon>
        <taxon>Periplaneta</taxon>
    </lineage>
</organism>
<sequence>MAGLCEGGYEPPGSLKSMLRHRYTLLEENGNTVAVNSERYVGILRPFLQPELRRRLREIARQIVWFQQDGASAHTAKNSMPVVRCMYPGHIISRRGDIPWPPCYRVRVLSVGLPEVESVRKQASKQPMA</sequence>